<keyword evidence="4" id="KW-1185">Reference proteome</keyword>
<evidence type="ECO:0000256" key="2">
    <source>
        <dbReference type="SAM" id="Phobius"/>
    </source>
</evidence>
<keyword evidence="2" id="KW-0472">Membrane</keyword>
<dbReference type="Gene3D" id="2.60.40.1120">
    <property type="entry name" value="Carboxypeptidase-like, regulatory domain"/>
    <property type="match status" value="1"/>
</dbReference>
<reference evidence="4" key="1">
    <citation type="journal article" date="2019" name="Int. J. Syst. Evol. Microbiol.">
        <title>The Global Catalogue of Microorganisms (GCM) 10K type strain sequencing project: providing services to taxonomists for standard genome sequencing and annotation.</title>
        <authorList>
            <consortium name="The Broad Institute Genomics Platform"/>
            <consortium name="The Broad Institute Genome Sequencing Center for Infectious Disease"/>
            <person name="Wu L."/>
            <person name="Ma J."/>
        </authorList>
    </citation>
    <scope>NUCLEOTIDE SEQUENCE [LARGE SCALE GENOMIC DNA]</scope>
    <source>
        <strain evidence="4">JCM 19635</strain>
    </source>
</reference>
<keyword evidence="2" id="KW-0812">Transmembrane</keyword>
<evidence type="ECO:0000313" key="3">
    <source>
        <dbReference type="EMBL" id="MFC7668664.1"/>
    </source>
</evidence>
<dbReference type="InterPro" id="IPR008969">
    <property type="entry name" value="CarboxyPept-like_regulatory"/>
</dbReference>
<feature type="region of interest" description="Disordered" evidence="1">
    <location>
        <begin position="1"/>
        <end position="25"/>
    </location>
</feature>
<dbReference type="RefSeq" id="WP_380204161.1">
    <property type="nucleotide sequence ID" value="NZ_JBHTEK010000001.1"/>
</dbReference>
<protein>
    <submittedName>
        <fullName evidence="3">Carboxypeptidase-like regulatory domain-containing protein</fullName>
    </submittedName>
</protein>
<accession>A0ABW2U6J7</accession>
<comment type="caution">
    <text evidence="3">The sequence shown here is derived from an EMBL/GenBank/DDBJ whole genome shotgun (WGS) entry which is preliminary data.</text>
</comment>
<dbReference type="Pfam" id="PF13715">
    <property type="entry name" value="CarbopepD_reg_2"/>
    <property type="match status" value="1"/>
</dbReference>
<feature type="transmembrane region" description="Helical" evidence="2">
    <location>
        <begin position="33"/>
        <end position="51"/>
    </location>
</feature>
<organism evidence="3 4">
    <name type="scientific">Hymenobacter humi</name>
    <dbReference type="NCBI Taxonomy" id="1411620"/>
    <lineage>
        <taxon>Bacteria</taxon>
        <taxon>Pseudomonadati</taxon>
        <taxon>Bacteroidota</taxon>
        <taxon>Cytophagia</taxon>
        <taxon>Cytophagales</taxon>
        <taxon>Hymenobacteraceae</taxon>
        <taxon>Hymenobacter</taxon>
    </lineage>
</organism>
<gene>
    <name evidence="3" type="ORF">ACFQT0_15765</name>
</gene>
<evidence type="ECO:0000313" key="4">
    <source>
        <dbReference type="Proteomes" id="UP001596513"/>
    </source>
</evidence>
<dbReference type="EMBL" id="JBHTEK010000001">
    <property type="protein sequence ID" value="MFC7668664.1"/>
    <property type="molecule type" value="Genomic_DNA"/>
</dbReference>
<sequence length="239" mass="24114">MNSENLPKTEQEQYDPNLEAQDEDVMSGGNNRLMYVLVAVVLALVVGYVALPKGGGSGMASVTPTFMLDDAAVTATAPTSADSIAAGLKTAPAATPEEEEEDAPKTAAKPVVAAKAPAAAPAAVAVTEAAPAPAPAPEPVAEAPAAAPEPAAPANVTMAGRILDENGRPLVGATVLVKGSSKGTSTDANGNYSIEVPGGEDHSLIFGYGGYDDEIVRVSGSKPVNVTLTPRAKASKKRR</sequence>
<proteinExistence type="predicted"/>
<evidence type="ECO:0000256" key="1">
    <source>
        <dbReference type="SAM" id="MobiDB-lite"/>
    </source>
</evidence>
<dbReference type="Proteomes" id="UP001596513">
    <property type="component" value="Unassembled WGS sequence"/>
</dbReference>
<name>A0ABW2U6J7_9BACT</name>
<keyword evidence="2" id="KW-1133">Transmembrane helix</keyword>
<dbReference type="SUPFAM" id="SSF49464">
    <property type="entry name" value="Carboxypeptidase regulatory domain-like"/>
    <property type="match status" value="1"/>
</dbReference>